<evidence type="ECO:0000313" key="4">
    <source>
        <dbReference type="Proteomes" id="UP001228581"/>
    </source>
</evidence>
<dbReference type="PANTHER" id="PTHR32182">
    <property type="entry name" value="DNA REPLICATION AND REPAIR PROTEIN RECF"/>
    <property type="match status" value="1"/>
</dbReference>
<dbReference type="EMBL" id="JASJOT010000064">
    <property type="protein sequence ID" value="MDJ1498884.1"/>
    <property type="molecule type" value="Genomic_DNA"/>
</dbReference>
<dbReference type="SUPFAM" id="SSF52540">
    <property type="entry name" value="P-loop containing nucleoside triphosphate hydrolases"/>
    <property type="match status" value="1"/>
</dbReference>
<accession>A0ABT7CYM8</accession>
<feature type="domain" description="ATPase AAA-type core" evidence="2">
    <location>
        <begin position="29"/>
        <end position="380"/>
    </location>
</feature>
<evidence type="ECO:0000256" key="1">
    <source>
        <dbReference type="SAM" id="Coils"/>
    </source>
</evidence>
<gene>
    <name evidence="3" type="ORF">QNI19_38510</name>
</gene>
<proteinExistence type="predicted"/>
<comment type="caution">
    <text evidence="3">The sequence shown here is derived from an EMBL/GenBank/DDBJ whole genome shotgun (WGS) entry which is preliminary data.</text>
</comment>
<reference evidence="3 4" key="1">
    <citation type="submission" date="2023-05" db="EMBL/GenBank/DDBJ databases">
        <authorList>
            <person name="Zhang X."/>
        </authorList>
    </citation>
    <scope>NUCLEOTIDE SEQUENCE [LARGE SCALE GENOMIC DNA]</scope>
    <source>
        <strain evidence="3 4">DM2B3-1</strain>
    </source>
</reference>
<organism evidence="3 4">
    <name type="scientific">Xanthocytophaga flava</name>
    <dbReference type="NCBI Taxonomy" id="3048013"/>
    <lineage>
        <taxon>Bacteria</taxon>
        <taxon>Pseudomonadati</taxon>
        <taxon>Bacteroidota</taxon>
        <taxon>Cytophagia</taxon>
        <taxon>Cytophagales</taxon>
        <taxon>Rhodocytophagaceae</taxon>
        <taxon>Xanthocytophaga</taxon>
    </lineage>
</organism>
<evidence type="ECO:0000313" key="3">
    <source>
        <dbReference type="EMBL" id="MDJ1498884.1"/>
    </source>
</evidence>
<dbReference type="Proteomes" id="UP001228581">
    <property type="component" value="Unassembled WGS sequence"/>
</dbReference>
<dbReference type="PANTHER" id="PTHR32182:SF25">
    <property type="entry name" value="SLR1056 PROTEIN"/>
    <property type="match status" value="1"/>
</dbReference>
<feature type="coiled-coil region" evidence="1">
    <location>
        <begin position="491"/>
        <end position="518"/>
    </location>
</feature>
<name>A0ABT7CYM8_9BACT</name>
<dbReference type="InterPro" id="IPR027417">
    <property type="entry name" value="P-loop_NTPase"/>
</dbReference>
<evidence type="ECO:0000259" key="2">
    <source>
        <dbReference type="Pfam" id="PF13304"/>
    </source>
</evidence>
<protein>
    <submittedName>
        <fullName evidence="3">AAA family ATPase</fullName>
    </submittedName>
</protein>
<sequence length="528" mass="62527">MRIDFVHIRSRFKNLEDFRIDLNENYMETVLLGQNATGKSNFIEALVLIFKHLDLDKPAPFAYTIQYVCREKLIEISTDEKGKYKYSVDSTPIKTQTEFRRRKQELLPKYVFTYYSGISNRLKDHFDEHQLKFYDKIIKPNTRKEEVDDLRKLFYVQLIHSYFVLMAYFSFEADEKDSIAFLNEVLHIEDLESILFVLKQPQWSRGKKEAKTDRFWTAAGLVREFLDKLWGLTLAPIYNDEPVKIDFRTSEIQEKLYLYISTKQKLRQLAGYYNDNTDFFKALESTYISDLIDEVRVKVKKRNVDGEVTFKELSEGEQQLLTVLGLLRFTKDEESLILLDEPDTHLNPLWKWKYLEYLRTVVKRPETTQIIINTHDPLLIGSLVKEQVRMFKRQKDTGKVYAIEPDVDPKGLGVAGILTSDLFDLPTILDKETQENLNRKRYLQGKLMREGLTDSEKEEFNILKDNLARYGGYYDVTNDAWYNRYLEEISKNALFQKVEFSEEEKEILERESREILEQMLKEKTDTAL</sequence>
<dbReference type="InterPro" id="IPR003959">
    <property type="entry name" value="ATPase_AAA_core"/>
</dbReference>
<keyword evidence="4" id="KW-1185">Reference proteome</keyword>
<keyword evidence="1" id="KW-0175">Coiled coil</keyword>
<dbReference type="Pfam" id="PF13304">
    <property type="entry name" value="AAA_21"/>
    <property type="match status" value="1"/>
</dbReference>
<dbReference type="CDD" id="cd00267">
    <property type="entry name" value="ABC_ATPase"/>
    <property type="match status" value="1"/>
</dbReference>
<dbReference type="RefSeq" id="WP_314005816.1">
    <property type="nucleotide sequence ID" value="NZ_JASJOT010000064.1"/>
</dbReference>
<dbReference type="Gene3D" id="3.40.50.300">
    <property type="entry name" value="P-loop containing nucleotide triphosphate hydrolases"/>
    <property type="match status" value="1"/>
</dbReference>